<dbReference type="Gene3D" id="3.40.50.150">
    <property type="entry name" value="Vaccinia Virus protein VP39"/>
    <property type="match status" value="1"/>
</dbReference>
<reference evidence="4" key="1">
    <citation type="submission" date="2020-05" db="EMBL/GenBank/DDBJ databases">
        <title>Phylogenomic resolution of chytrid fungi.</title>
        <authorList>
            <person name="Stajich J.E."/>
            <person name="Amses K."/>
            <person name="Simmons R."/>
            <person name="Seto K."/>
            <person name="Myers J."/>
            <person name="Bonds A."/>
            <person name="Quandt C.A."/>
            <person name="Barry K."/>
            <person name="Liu P."/>
            <person name="Grigoriev I."/>
            <person name="Longcore J.E."/>
            <person name="James T.Y."/>
        </authorList>
    </citation>
    <scope>NUCLEOTIDE SEQUENCE</scope>
    <source>
        <strain evidence="4">JEL0513</strain>
    </source>
</reference>
<protein>
    <submittedName>
        <fullName evidence="4">Protein arginine N-methyltransferase 5</fullName>
    </submittedName>
</protein>
<evidence type="ECO:0000259" key="2">
    <source>
        <dbReference type="Pfam" id="PF05185"/>
    </source>
</evidence>
<keyword evidence="5" id="KW-1185">Reference proteome</keyword>
<evidence type="ECO:0000256" key="1">
    <source>
        <dbReference type="ARBA" id="ARBA00022691"/>
    </source>
</evidence>
<feature type="domain" description="PRMT5 TIM barrel" evidence="3">
    <location>
        <begin position="100"/>
        <end position="184"/>
    </location>
</feature>
<feature type="non-terminal residue" evidence="4">
    <location>
        <position position="437"/>
    </location>
</feature>
<keyword evidence="1" id="KW-0949">S-adenosyl-L-methionine</keyword>
<sequence length="437" mass="46184">IDFAWMTDGVSIGLEVSDTEYNGMQTESVGRAAGFGFGCVALMRRAAVAARGEAGSATRPFERNELLLGSSDDARFSIASIGVGVGVGVGVGGGPASLGLQAAWAAHVGVRAVVVRATPLASPAGAALASLARAVALVAAAAPHAHVLLRVPMSDAGWHSWNAVRALCGSHTRIGLALELCDSDSASASPSPASPTSTSTSTSTFAVKQSVDSLPASIQSTTQPATRWLAEPVALVVIPHVLFLLNKKNYPVLPKRHQHTVHQLLKLSPQFLVSCPAVPPISKENGGVEAYRIYIDHLCKLAPPDSKIDSFAKGYDDFLQAPLQPLMDNLESATYQVFERDPVKYTQYEAAIAAALADRKLAVDQSFFSVCVFGAGRGPLVDCVLRAASSVDCKVYVIALEKNPNAIVFLNQKKCDVWGDAVDVVYADMRYWVPTVK</sequence>
<feature type="domain" description="PRMT5 arginine-N-methyltransferase" evidence="2">
    <location>
        <begin position="309"/>
        <end position="434"/>
    </location>
</feature>
<dbReference type="PANTHER" id="PTHR10738">
    <property type="entry name" value="PROTEIN ARGININE N-METHYLTRANSFERASE 5"/>
    <property type="match status" value="1"/>
</dbReference>
<evidence type="ECO:0000259" key="3">
    <source>
        <dbReference type="Pfam" id="PF17285"/>
    </source>
</evidence>
<dbReference type="AlphaFoldDB" id="A0AAD5X9G5"/>
<dbReference type="GO" id="GO:0005829">
    <property type="term" value="C:cytosol"/>
    <property type="evidence" value="ECO:0007669"/>
    <property type="project" value="TreeGrafter"/>
</dbReference>
<evidence type="ECO:0000313" key="5">
    <source>
        <dbReference type="Proteomes" id="UP001211907"/>
    </source>
</evidence>
<dbReference type="Pfam" id="PF17285">
    <property type="entry name" value="PRMT5_TIM"/>
    <property type="match status" value="2"/>
</dbReference>
<dbReference type="Pfam" id="PF05185">
    <property type="entry name" value="PRMT5"/>
    <property type="match status" value="1"/>
</dbReference>
<dbReference type="Gene3D" id="3.20.20.150">
    <property type="entry name" value="Divalent-metal-dependent TIM barrel enzymes"/>
    <property type="match status" value="1"/>
</dbReference>
<dbReference type="InterPro" id="IPR035075">
    <property type="entry name" value="PRMT5"/>
</dbReference>
<dbReference type="Proteomes" id="UP001211907">
    <property type="component" value="Unassembled WGS sequence"/>
</dbReference>
<name>A0AAD5X9G5_9FUNG</name>
<comment type="caution">
    <text evidence="4">The sequence shown here is derived from an EMBL/GenBank/DDBJ whole genome shotgun (WGS) entry which is preliminary data.</text>
</comment>
<accession>A0AAD5X9G5</accession>
<evidence type="ECO:0000313" key="4">
    <source>
        <dbReference type="EMBL" id="KAJ3080507.1"/>
    </source>
</evidence>
<feature type="domain" description="PRMT5 TIM barrel" evidence="3">
    <location>
        <begin position="224"/>
        <end position="300"/>
    </location>
</feature>
<dbReference type="GO" id="GO:0016274">
    <property type="term" value="F:protein-arginine N-methyltransferase activity"/>
    <property type="evidence" value="ECO:0007669"/>
    <property type="project" value="InterPro"/>
</dbReference>
<dbReference type="InterPro" id="IPR029063">
    <property type="entry name" value="SAM-dependent_MTases_sf"/>
</dbReference>
<dbReference type="PANTHER" id="PTHR10738:SF0">
    <property type="entry name" value="PROTEIN ARGININE N-METHYLTRANSFERASE 5"/>
    <property type="match status" value="1"/>
</dbReference>
<feature type="non-terminal residue" evidence="4">
    <location>
        <position position="1"/>
    </location>
</feature>
<dbReference type="EMBL" id="JADGJH010005460">
    <property type="protein sequence ID" value="KAJ3080507.1"/>
    <property type="molecule type" value="Genomic_DNA"/>
</dbReference>
<proteinExistence type="predicted"/>
<gene>
    <name evidence="4" type="primary">PRMT5</name>
    <name evidence="4" type="ORF">HK100_010127</name>
</gene>
<dbReference type="GO" id="GO:0006355">
    <property type="term" value="P:regulation of DNA-templated transcription"/>
    <property type="evidence" value="ECO:0007669"/>
    <property type="project" value="TreeGrafter"/>
</dbReference>
<dbReference type="InterPro" id="IPR025799">
    <property type="entry name" value="Arg_MeTrfase"/>
</dbReference>
<dbReference type="GO" id="GO:0005634">
    <property type="term" value="C:nucleus"/>
    <property type="evidence" value="ECO:0007669"/>
    <property type="project" value="TreeGrafter"/>
</dbReference>
<organism evidence="4 5">
    <name type="scientific">Physocladia obscura</name>
    <dbReference type="NCBI Taxonomy" id="109957"/>
    <lineage>
        <taxon>Eukaryota</taxon>
        <taxon>Fungi</taxon>
        <taxon>Fungi incertae sedis</taxon>
        <taxon>Chytridiomycota</taxon>
        <taxon>Chytridiomycota incertae sedis</taxon>
        <taxon>Chytridiomycetes</taxon>
        <taxon>Chytridiales</taxon>
        <taxon>Chytriomycetaceae</taxon>
        <taxon>Physocladia</taxon>
    </lineage>
</organism>
<dbReference type="InterPro" id="IPR035247">
    <property type="entry name" value="PRMT5_TIM"/>
</dbReference>